<dbReference type="PRINTS" id="PR00131">
    <property type="entry name" value="GLHYDRLASE1"/>
</dbReference>
<protein>
    <submittedName>
        <fullName evidence="5">Beta-glucosidase</fullName>
    </submittedName>
</protein>
<dbReference type="Pfam" id="PF00232">
    <property type="entry name" value="Glyco_hydro_1"/>
    <property type="match status" value="1"/>
</dbReference>
<dbReference type="GO" id="GO:0008422">
    <property type="term" value="F:beta-glucosidase activity"/>
    <property type="evidence" value="ECO:0007669"/>
    <property type="project" value="TreeGrafter"/>
</dbReference>
<dbReference type="OrthoDB" id="9765195at2"/>
<dbReference type="GO" id="GO:0005829">
    <property type="term" value="C:cytosol"/>
    <property type="evidence" value="ECO:0007669"/>
    <property type="project" value="TreeGrafter"/>
</dbReference>
<gene>
    <name evidence="5" type="ORF">OSO01_37550</name>
</gene>
<dbReference type="FunFam" id="3.20.20.80:FF:000004">
    <property type="entry name" value="Beta-glucosidase 6-phospho-beta-glucosidase"/>
    <property type="match status" value="1"/>
</dbReference>
<name>A0A511ZNJ1_9BACI</name>
<evidence type="ECO:0000256" key="3">
    <source>
        <dbReference type="ARBA" id="ARBA00023295"/>
    </source>
</evidence>
<comment type="similarity">
    <text evidence="1 4">Belongs to the glycosyl hydrolase 1 family.</text>
</comment>
<dbReference type="InterPro" id="IPR001360">
    <property type="entry name" value="Glyco_hydro_1"/>
</dbReference>
<dbReference type="EMBL" id="BJYM01000017">
    <property type="protein sequence ID" value="GEN89016.1"/>
    <property type="molecule type" value="Genomic_DNA"/>
</dbReference>
<dbReference type="PANTHER" id="PTHR10353">
    <property type="entry name" value="GLYCOSYL HYDROLASE"/>
    <property type="match status" value="1"/>
</dbReference>
<evidence type="ECO:0000313" key="6">
    <source>
        <dbReference type="Proteomes" id="UP000321558"/>
    </source>
</evidence>
<keyword evidence="3" id="KW-0326">Glycosidase</keyword>
<keyword evidence="6" id="KW-1185">Reference proteome</keyword>
<evidence type="ECO:0000256" key="2">
    <source>
        <dbReference type="ARBA" id="ARBA00022801"/>
    </source>
</evidence>
<dbReference type="Gene3D" id="3.20.20.80">
    <property type="entry name" value="Glycosidases"/>
    <property type="match status" value="1"/>
</dbReference>
<dbReference type="SUPFAM" id="SSF51445">
    <property type="entry name" value="(Trans)glycosidases"/>
    <property type="match status" value="1"/>
</dbReference>
<evidence type="ECO:0000256" key="4">
    <source>
        <dbReference type="RuleBase" id="RU003690"/>
    </source>
</evidence>
<reference evidence="5 6" key="1">
    <citation type="submission" date="2019-07" db="EMBL/GenBank/DDBJ databases">
        <title>Whole genome shotgun sequence of Oceanobacillus sojae NBRC 105379.</title>
        <authorList>
            <person name="Hosoyama A."/>
            <person name="Uohara A."/>
            <person name="Ohji S."/>
            <person name="Ichikawa N."/>
        </authorList>
    </citation>
    <scope>NUCLEOTIDE SEQUENCE [LARGE SCALE GENOMIC DNA]</scope>
    <source>
        <strain evidence="5 6">NBRC 105379</strain>
    </source>
</reference>
<proteinExistence type="inferred from homology"/>
<accession>A0A511ZNJ1</accession>
<dbReference type="InterPro" id="IPR017853">
    <property type="entry name" value="GH"/>
</dbReference>
<evidence type="ECO:0000256" key="1">
    <source>
        <dbReference type="ARBA" id="ARBA00010838"/>
    </source>
</evidence>
<sequence>MNSTNFTFPKDFLWGGATAACQIEGAYDVDGRGLSTSDIHKFDPSLDRKKYRSKLVENEHTTATLEKAVSDKTGYYPKRHGNGFYYRYKEDIALMKEMGFNSFRFSIAWPRVFPNGDELEPNEKGLEFYDKVIEEVINAGMEPIVTMFHYDIPLHLLTEYGGFRNPKLIEFMTRYGKTLLDRYGDKVKYWIPFNQTNLIQYCSFKSLGILRDKTENLAEDQYQAIHHQFLINAKLKEYAKTLNSEIQIGIMLADCTYYPRTCKPEDIVFAMKRIRMQYFYADVPLRGEYPGHMLRYFKENNININISEEDKVLLRENTLDFLAFSYYYSRTLDSEKNTMDPETITENPYLTGNDWGWTIDPLGFYNAISQYWDRYQKPIMVAENGFGYEDVFEDGTVHDDYRIDYLRQHIQAIGEAVKDGVDIFAYLPWGPIDLISSGTAEMSKRYGFVYVDLDDLGNGTGDRFKKDSFYWYQKVIATNGADLGLDDK</sequence>
<organism evidence="5 6">
    <name type="scientific">Oceanobacillus sojae</name>
    <dbReference type="NCBI Taxonomy" id="582851"/>
    <lineage>
        <taxon>Bacteria</taxon>
        <taxon>Bacillati</taxon>
        <taxon>Bacillota</taxon>
        <taxon>Bacilli</taxon>
        <taxon>Bacillales</taxon>
        <taxon>Bacillaceae</taxon>
        <taxon>Oceanobacillus</taxon>
    </lineage>
</organism>
<evidence type="ECO:0000313" key="5">
    <source>
        <dbReference type="EMBL" id="GEN89016.1"/>
    </source>
</evidence>
<dbReference type="Proteomes" id="UP000321558">
    <property type="component" value="Unassembled WGS sequence"/>
</dbReference>
<dbReference type="GO" id="GO:0016052">
    <property type="term" value="P:carbohydrate catabolic process"/>
    <property type="evidence" value="ECO:0007669"/>
    <property type="project" value="TreeGrafter"/>
</dbReference>
<dbReference type="AlphaFoldDB" id="A0A511ZNJ1"/>
<dbReference type="RefSeq" id="WP_147211903.1">
    <property type="nucleotide sequence ID" value="NZ_BJYM01000017.1"/>
</dbReference>
<keyword evidence="2" id="KW-0378">Hydrolase</keyword>
<comment type="caution">
    <text evidence="5">The sequence shown here is derived from an EMBL/GenBank/DDBJ whole genome shotgun (WGS) entry which is preliminary data.</text>
</comment>
<dbReference type="PANTHER" id="PTHR10353:SF122">
    <property type="entry name" value="6-PHOSPHO-BETA-GLUCOSIDASE ASCB-RELATED"/>
    <property type="match status" value="1"/>
</dbReference>